<dbReference type="OrthoDB" id="9797498at2"/>
<dbReference type="PATRIC" id="fig|187330.3.peg.418"/>
<organism evidence="2 3">
    <name type="scientific">Pseudoalteromonas porphyrae</name>
    <dbReference type="NCBI Taxonomy" id="187330"/>
    <lineage>
        <taxon>Bacteria</taxon>
        <taxon>Pseudomonadati</taxon>
        <taxon>Pseudomonadota</taxon>
        <taxon>Gammaproteobacteria</taxon>
        <taxon>Alteromonadales</taxon>
        <taxon>Pseudoalteromonadaceae</taxon>
        <taxon>Pseudoalteromonas</taxon>
    </lineage>
</organism>
<sequence length="289" mass="32616">MKLISPLLGLMATLAITSYSSLAAMPKSEILLADVNTEYGLQVSRITDGDVYNNQPLLTKSGIYFTKEVQNNEQSQTELVFYNFADQQTTNLTNTAVSEYSPTLTPDGSALSAIVVEANGKQKLWQYPFDKNVAPRRIFEWVEPVGYHAWGINNDVVMFILGKPHTLQYTHVAAAKPEVVASDIGRTLTFNKQLGAYTFNYTKQQQQWLASFDAKQNQVTDLFRLPKSVQDYAFKGADTVIYAVDNRVYQRNLSEPEVVSLWLDLTPYCETKITRMSYLNNQLAFVCTK</sequence>
<feature type="signal peptide" evidence="1">
    <location>
        <begin position="1"/>
        <end position="23"/>
    </location>
</feature>
<name>A0A0N1EX49_9GAMM</name>
<dbReference type="RefSeq" id="WP_054206628.1">
    <property type="nucleotide sequence ID" value="NZ_LHPH01000002.1"/>
</dbReference>
<gene>
    <name evidence="2" type="ORF">ADS77_01955</name>
</gene>
<feature type="chain" id="PRO_5005870756" evidence="1">
    <location>
        <begin position="24"/>
        <end position="289"/>
    </location>
</feature>
<accession>A0A0N1EX49</accession>
<keyword evidence="1" id="KW-0732">Signal</keyword>
<dbReference type="InterPro" id="IPR011042">
    <property type="entry name" value="6-blade_b-propeller_TolB-like"/>
</dbReference>
<dbReference type="EMBL" id="LHPH01000002">
    <property type="protein sequence ID" value="KPH65063.1"/>
    <property type="molecule type" value="Genomic_DNA"/>
</dbReference>
<keyword evidence="3" id="KW-1185">Reference proteome</keyword>
<evidence type="ECO:0000313" key="2">
    <source>
        <dbReference type="EMBL" id="KPH65063.1"/>
    </source>
</evidence>
<evidence type="ECO:0000256" key="1">
    <source>
        <dbReference type="SAM" id="SignalP"/>
    </source>
</evidence>
<dbReference type="SUPFAM" id="SSF82171">
    <property type="entry name" value="DPP6 N-terminal domain-like"/>
    <property type="match status" value="1"/>
</dbReference>
<evidence type="ECO:0000313" key="3">
    <source>
        <dbReference type="Proteomes" id="UP000037848"/>
    </source>
</evidence>
<dbReference type="STRING" id="187330.AMS58_19220"/>
<reference evidence="2 3" key="1">
    <citation type="submission" date="2015-08" db="EMBL/GenBank/DDBJ databases">
        <title>Draft Genome Sequence of Pseudoalteromonas porphyrae UCD-SED14.</title>
        <authorList>
            <person name="Coil D.A."/>
            <person name="Jospin G."/>
            <person name="Lee R.D."/>
            <person name="Eisen J.A."/>
        </authorList>
    </citation>
    <scope>NUCLEOTIDE SEQUENCE [LARGE SCALE GENOMIC DNA]</scope>
    <source>
        <strain evidence="2 3">UCD-SED14</strain>
    </source>
</reference>
<proteinExistence type="predicted"/>
<protein>
    <submittedName>
        <fullName evidence="2">Uncharacterized protein</fullName>
    </submittedName>
</protein>
<dbReference type="Proteomes" id="UP000037848">
    <property type="component" value="Unassembled WGS sequence"/>
</dbReference>
<dbReference type="Gene3D" id="2.120.10.30">
    <property type="entry name" value="TolB, C-terminal domain"/>
    <property type="match status" value="1"/>
</dbReference>
<dbReference type="AlphaFoldDB" id="A0A0N1EX49"/>
<comment type="caution">
    <text evidence="2">The sequence shown here is derived from an EMBL/GenBank/DDBJ whole genome shotgun (WGS) entry which is preliminary data.</text>
</comment>